<gene>
    <name evidence="2" type="ORF">ACFP50_37585</name>
</gene>
<proteinExistence type="predicted"/>
<dbReference type="EMBL" id="JBHSPT010000166">
    <property type="protein sequence ID" value="MFC6060894.1"/>
    <property type="molecule type" value="Genomic_DNA"/>
</dbReference>
<keyword evidence="3" id="KW-1185">Reference proteome</keyword>
<dbReference type="Proteomes" id="UP001596242">
    <property type="component" value="Unassembled WGS sequence"/>
</dbReference>
<evidence type="ECO:0000313" key="2">
    <source>
        <dbReference type="EMBL" id="MFC6060894.1"/>
    </source>
</evidence>
<organism evidence="2 3">
    <name type="scientific">Streptomyces pratens</name>
    <dbReference type="NCBI Taxonomy" id="887456"/>
    <lineage>
        <taxon>Bacteria</taxon>
        <taxon>Bacillati</taxon>
        <taxon>Actinomycetota</taxon>
        <taxon>Actinomycetes</taxon>
        <taxon>Kitasatosporales</taxon>
        <taxon>Streptomycetaceae</taxon>
        <taxon>Streptomyces</taxon>
    </lineage>
</organism>
<protein>
    <submittedName>
        <fullName evidence="2">Uncharacterized protein</fullName>
    </submittedName>
</protein>
<comment type="caution">
    <text evidence="2">The sequence shown here is derived from an EMBL/GenBank/DDBJ whole genome shotgun (WGS) entry which is preliminary data.</text>
</comment>
<feature type="region of interest" description="Disordered" evidence="1">
    <location>
        <begin position="97"/>
        <end position="121"/>
    </location>
</feature>
<feature type="non-terminal residue" evidence="2">
    <location>
        <position position="1"/>
    </location>
</feature>
<reference evidence="3" key="1">
    <citation type="journal article" date="2019" name="Int. J. Syst. Evol. Microbiol.">
        <title>The Global Catalogue of Microorganisms (GCM) 10K type strain sequencing project: providing services to taxonomists for standard genome sequencing and annotation.</title>
        <authorList>
            <consortium name="The Broad Institute Genomics Platform"/>
            <consortium name="The Broad Institute Genome Sequencing Center for Infectious Disease"/>
            <person name="Wu L."/>
            <person name="Ma J."/>
        </authorList>
    </citation>
    <scope>NUCLEOTIDE SEQUENCE [LARGE SCALE GENOMIC DNA]</scope>
    <source>
        <strain evidence="3">JCM 12763</strain>
    </source>
</reference>
<accession>A0ABW1MAU1</accession>
<sequence length="121" mass="13497">VTTWLPDTRRGGAEDHVGERGSAFAQAAVVPYRDTDHTVWMVEHQIERAYRDRFTRAQHAQDETDRLLTHTLENILAEQAELSAWFVAVARPDGRYPAPCHPLSGRKPSTSARSHAPAPSA</sequence>
<evidence type="ECO:0000313" key="3">
    <source>
        <dbReference type="Proteomes" id="UP001596242"/>
    </source>
</evidence>
<name>A0ABW1MAU1_9ACTN</name>
<evidence type="ECO:0000256" key="1">
    <source>
        <dbReference type="SAM" id="MobiDB-lite"/>
    </source>
</evidence>